<dbReference type="EMBL" id="JAUSXK010000001">
    <property type="protein sequence ID" value="MDQ0645533.1"/>
    <property type="molecule type" value="Genomic_DNA"/>
</dbReference>
<sequence length="106" mass="11884">MVDRSKKPSLWDAMRFGVNGTTRADLLPVIAPAPQRDPADVAEPETVDRDDIIDSPYAPMSQRERLHLIETRPTLAPWAEKPISTADGLTEMGSHRATRRRRDPPT</sequence>
<gene>
    <name evidence="2" type="ORF">QFZ46_003693</name>
</gene>
<protein>
    <submittedName>
        <fullName evidence="2">Uncharacterized protein</fullName>
    </submittedName>
</protein>
<evidence type="ECO:0000256" key="1">
    <source>
        <dbReference type="SAM" id="MobiDB-lite"/>
    </source>
</evidence>
<feature type="region of interest" description="Disordered" evidence="1">
    <location>
        <begin position="27"/>
        <end position="59"/>
    </location>
</feature>
<reference evidence="2 3" key="1">
    <citation type="submission" date="2023-07" db="EMBL/GenBank/DDBJ databases">
        <title>Comparative genomics of wheat-associated soil bacteria to identify genetic determinants of phenazine resistance.</title>
        <authorList>
            <person name="Mouncey N."/>
        </authorList>
    </citation>
    <scope>NUCLEOTIDE SEQUENCE [LARGE SCALE GENOMIC DNA]</scope>
    <source>
        <strain evidence="2 3">W2I7</strain>
    </source>
</reference>
<comment type="caution">
    <text evidence="2">The sequence shown here is derived from an EMBL/GenBank/DDBJ whole genome shotgun (WGS) entry which is preliminary data.</text>
</comment>
<proteinExistence type="predicted"/>
<evidence type="ECO:0000313" key="3">
    <source>
        <dbReference type="Proteomes" id="UP001239085"/>
    </source>
</evidence>
<name>A0ABU0PDY5_9MICO</name>
<dbReference type="RefSeq" id="WP_307363889.1">
    <property type="nucleotide sequence ID" value="NZ_JAUSXK010000001.1"/>
</dbReference>
<dbReference type="Proteomes" id="UP001239085">
    <property type="component" value="Unassembled WGS sequence"/>
</dbReference>
<feature type="region of interest" description="Disordered" evidence="1">
    <location>
        <begin position="79"/>
        <end position="106"/>
    </location>
</feature>
<accession>A0ABU0PDY5</accession>
<evidence type="ECO:0000313" key="2">
    <source>
        <dbReference type="EMBL" id="MDQ0645533.1"/>
    </source>
</evidence>
<organism evidence="2 3">
    <name type="scientific">Microbacterium murale</name>
    <dbReference type="NCBI Taxonomy" id="1081040"/>
    <lineage>
        <taxon>Bacteria</taxon>
        <taxon>Bacillati</taxon>
        <taxon>Actinomycetota</taxon>
        <taxon>Actinomycetes</taxon>
        <taxon>Micrococcales</taxon>
        <taxon>Microbacteriaceae</taxon>
        <taxon>Microbacterium</taxon>
    </lineage>
</organism>
<feature type="compositionally biased region" description="Basic residues" evidence="1">
    <location>
        <begin position="96"/>
        <end position="106"/>
    </location>
</feature>
<keyword evidence="3" id="KW-1185">Reference proteome</keyword>